<evidence type="ECO:0000259" key="4">
    <source>
        <dbReference type="Pfam" id="PF20774"/>
    </source>
</evidence>
<feature type="region of interest" description="Disordered" evidence="1">
    <location>
        <begin position="27"/>
        <end position="93"/>
    </location>
</feature>
<accession>A0ABW4TP92</accession>
<evidence type="ECO:0000259" key="3">
    <source>
        <dbReference type="Pfam" id="PF05547"/>
    </source>
</evidence>
<dbReference type="Pfam" id="PF20774">
    <property type="entry name" value="InhA-like_VEG"/>
    <property type="match status" value="1"/>
</dbReference>
<proteinExistence type="predicted"/>
<dbReference type="Proteomes" id="UP001597351">
    <property type="component" value="Unassembled WGS sequence"/>
</dbReference>
<dbReference type="PANTHER" id="PTHR41775">
    <property type="entry name" value="SECRETED PROTEIN-RELATED"/>
    <property type="match status" value="1"/>
</dbReference>
<feature type="chain" id="PRO_5046047532" evidence="2">
    <location>
        <begin position="28"/>
        <end position="772"/>
    </location>
</feature>
<dbReference type="Pfam" id="PF20773">
    <property type="entry name" value="InhA-like_MAM"/>
    <property type="match status" value="1"/>
</dbReference>
<reference evidence="6" key="1">
    <citation type="journal article" date="2019" name="Int. J. Syst. Evol. Microbiol.">
        <title>The Global Catalogue of Microorganisms (GCM) 10K type strain sequencing project: providing services to taxonomists for standard genome sequencing and annotation.</title>
        <authorList>
            <consortium name="The Broad Institute Genomics Platform"/>
            <consortium name="The Broad Institute Genome Sequencing Center for Infectious Disease"/>
            <person name="Wu L."/>
            <person name="Ma J."/>
        </authorList>
    </citation>
    <scope>NUCLEOTIDE SEQUENCE [LARGE SCALE GENOMIC DNA]</scope>
    <source>
        <strain evidence="6">CGMCC 1.12477</strain>
    </source>
</reference>
<dbReference type="NCBIfam" id="TIGR03296">
    <property type="entry name" value="M6dom_TIGR03296"/>
    <property type="match status" value="1"/>
</dbReference>
<protein>
    <submittedName>
        <fullName evidence="5">Immune inhibitor A domain-containing protein</fullName>
    </submittedName>
</protein>
<dbReference type="InterPro" id="IPR008757">
    <property type="entry name" value="Peptidase_M6-like_domain"/>
</dbReference>
<sequence>MRRLAPVLVAGTAALALGATALSPATAATSAPSTADRAATGSPGADGQVRRDNLPNPLAKKQAKKRREALELLSAGKTERQPQRGGGSVVETQSGDAVELFDNDKQANIWTVLSEFGPEVTEAGGEAGPLHNQMAEPDRSRDNSTQWTEDFDVAHYDEMFNATDGESFRNYYLDQSNGEYTTTVEVEDWVTVPRNGNYYGDNDNEARGYWDFVNDTVDAWYEKKKADGLSDQEIAAELAEFDQWDRYDFDQDGEFNEPDGYIDHFQAIHAGAGEEAGGGVLGDDAIWSHRWYADYTTIGQVGPTVGEQKNLNGGQEIGDTGMFVGDYTVEPENGGLGVFAHEYAHDLGLPDFYDTAGGENSTAFWTLMSSGSWMGHGDEATGFQVGIGGTPNDMGAEEKLFLGWLDPQVVEAGDRGTHTLEAAGVDGSNDALQVVLPDVTRTRTVGEPFAGEMAWYSDSGDDLNNALTRDVPAGDSVTVDAQAWYDTEADYDYWYAQFSTDGGNTWENLGTFDGQSNGWEPVSFSYDAGGAASKFRFLYKTDGGVSNPGLMLDEITTTVDGEALDTDGAETDTSAWTPTGWLRTTGSITQTFPRYYLMENKSYAGYDDTLRTGPYNFSEAVTRPDWVEHFTYQDGLLVWYVNHSVADNNVSQHPGSGYALPVDAMRKPLRWSNGEVARNRIQAFDSTFGLQRTDRTVLHRQVGKGSSGKYRSERLVAPTRSMASTFNDRKARRYWTNANPGASVKVAGVGVVAKVLEQTADTITVRVSNPQQ</sequence>
<feature type="domain" description="Immune inhibitor A-like metallopeptidase VEG" evidence="4">
    <location>
        <begin position="593"/>
        <end position="764"/>
    </location>
</feature>
<dbReference type="EMBL" id="JBHUGD010000003">
    <property type="protein sequence ID" value="MFD1948238.1"/>
    <property type="molecule type" value="Genomic_DNA"/>
</dbReference>
<dbReference type="InterPro" id="IPR048665">
    <property type="entry name" value="InhA-like_VEG"/>
</dbReference>
<evidence type="ECO:0000313" key="5">
    <source>
        <dbReference type="EMBL" id="MFD1948238.1"/>
    </source>
</evidence>
<organism evidence="5 6">
    <name type="scientific">Nocardioides aestuarii</name>
    <dbReference type="NCBI Taxonomy" id="252231"/>
    <lineage>
        <taxon>Bacteria</taxon>
        <taxon>Bacillati</taxon>
        <taxon>Actinomycetota</taxon>
        <taxon>Actinomycetes</taxon>
        <taxon>Propionibacteriales</taxon>
        <taxon>Nocardioidaceae</taxon>
        <taxon>Nocardioides</taxon>
    </lineage>
</organism>
<keyword evidence="6" id="KW-1185">Reference proteome</keyword>
<dbReference type="RefSeq" id="WP_343920095.1">
    <property type="nucleotide sequence ID" value="NZ_BAAAJT010000002.1"/>
</dbReference>
<evidence type="ECO:0000256" key="2">
    <source>
        <dbReference type="SAM" id="SignalP"/>
    </source>
</evidence>
<evidence type="ECO:0000256" key="1">
    <source>
        <dbReference type="SAM" id="MobiDB-lite"/>
    </source>
</evidence>
<dbReference type="SUPFAM" id="SSF55486">
    <property type="entry name" value="Metalloproteases ('zincins'), catalytic domain"/>
    <property type="match status" value="1"/>
</dbReference>
<keyword evidence="2" id="KW-0732">Signal</keyword>
<feature type="domain" description="Peptidase M6-like" evidence="3">
    <location>
        <begin position="105"/>
        <end position="383"/>
    </location>
</feature>
<dbReference type="PANTHER" id="PTHR41775:SF1">
    <property type="entry name" value="PEPTIDASE M6-LIKE DOMAIN-CONTAINING PROTEIN"/>
    <property type="match status" value="1"/>
</dbReference>
<feature type="signal peptide" evidence="2">
    <location>
        <begin position="1"/>
        <end position="27"/>
    </location>
</feature>
<name>A0ABW4TP92_9ACTN</name>
<dbReference type="Gene3D" id="2.60.120.260">
    <property type="entry name" value="Galactose-binding domain-like"/>
    <property type="match status" value="1"/>
</dbReference>
<dbReference type="Pfam" id="PF05547">
    <property type="entry name" value="Peptidase_M6"/>
    <property type="match status" value="1"/>
</dbReference>
<comment type="caution">
    <text evidence="5">The sequence shown here is derived from an EMBL/GenBank/DDBJ whole genome shotgun (WGS) entry which is preliminary data.</text>
</comment>
<feature type="region of interest" description="Disordered" evidence="1">
    <location>
        <begin position="125"/>
        <end position="144"/>
    </location>
</feature>
<gene>
    <name evidence="5" type="ORF">ACFSDE_15655</name>
</gene>
<evidence type="ECO:0000313" key="6">
    <source>
        <dbReference type="Proteomes" id="UP001597351"/>
    </source>
</evidence>